<reference evidence="3 4" key="3">
    <citation type="journal article" date="2017" name="G3 (Bethesda)">
        <title>Comparative analysis highlights variable genome content of wheat rusts and divergence of the mating loci.</title>
        <authorList>
            <person name="Cuomo C.A."/>
            <person name="Bakkeren G."/>
            <person name="Khalil H.B."/>
            <person name="Panwar V."/>
            <person name="Joly D."/>
            <person name="Linning R."/>
            <person name="Sakthikumar S."/>
            <person name="Song X."/>
            <person name="Adiconis X."/>
            <person name="Fan L."/>
            <person name="Goldberg J.M."/>
            <person name="Levin J.Z."/>
            <person name="Young S."/>
            <person name="Zeng Q."/>
            <person name="Anikster Y."/>
            <person name="Bruce M."/>
            <person name="Wang M."/>
            <person name="Yin C."/>
            <person name="McCallum B."/>
            <person name="Szabo L.J."/>
            <person name="Hulbert S."/>
            <person name="Chen X."/>
            <person name="Fellers J.P."/>
        </authorList>
    </citation>
    <scope>NUCLEOTIDE SEQUENCE</scope>
    <source>
        <strain evidence="4">Isolate 1-1 / race 1 (BBBD)</strain>
        <strain evidence="3">isolate 1-1 / race 1 (BBBD)</strain>
    </source>
</reference>
<feature type="compositionally biased region" description="Acidic residues" evidence="1">
    <location>
        <begin position="17"/>
        <end position="30"/>
    </location>
</feature>
<dbReference type="EMBL" id="ADAS02001715">
    <property type="protein sequence ID" value="OAV86091.1"/>
    <property type="molecule type" value="Genomic_DNA"/>
</dbReference>
<feature type="compositionally biased region" description="Acidic residues" evidence="1">
    <location>
        <begin position="70"/>
        <end position="79"/>
    </location>
</feature>
<organism evidence="2">
    <name type="scientific">Puccinia triticina (isolate 1-1 / race 1 (BBBD))</name>
    <name type="common">Brown leaf rust fungus</name>
    <dbReference type="NCBI Taxonomy" id="630390"/>
    <lineage>
        <taxon>Eukaryota</taxon>
        <taxon>Fungi</taxon>
        <taxon>Dikarya</taxon>
        <taxon>Basidiomycota</taxon>
        <taxon>Pucciniomycotina</taxon>
        <taxon>Pucciniomycetes</taxon>
        <taxon>Pucciniales</taxon>
        <taxon>Pucciniaceae</taxon>
        <taxon>Puccinia</taxon>
    </lineage>
</organism>
<feature type="compositionally biased region" description="Acidic residues" evidence="1">
    <location>
        <begin position="48"/>
        <end position="60"/>
    </location>
</feature>
<accession>A0A0C4F0Y0</accession>
<reference evidence="2" key="2">
    <citation type="submission" date="2016-05" db="EMBL/GenBank/DDBJ databases">
        <title>Comparative analysis highlights variable genome content of wheat rusts and divergence of the mating loci.</title>
        <authorList>
            <person name="Cuomo C.A."/>
            <person name="Bakkeren G."/>
            <person name="Szabo L."/>
            <person name="Khalil H."/>
            <person name="Joly D."/>
            <person name="Goldberg J."/>
            <person name="Young S."/>
            <person name="Zeng Q."/>
            <person name="Fellers J."/>
        </authorList>
    </citation>
    <scope>NUCLEOTIDE SEQUENCE [LARGE SCALE GENOMIC DNA]</scope>
    <source>
        <strain evidence="2">1-1 BBBD Race 1</strain>
    </source>
</reference>
<protein>
    <submittedName>
        <fullName evidence="2 3">Uncharacterized protein</fullName>
    </submittedName>
</protein>
<name>A0A0C4F0Y0_PUCT1</name>
<evidence type="ECO:0000256" key="1">
    <source>
        <dbReference type="SAM" id="MobiDB-lite"/>
    </source>
</evidence>
<dbReference type="Proteomes" id="UP000005240">
    <property type="component" value="Unassembled WGS sequence"/>
</dbReference>
<feature type="compositionally biased region" description="Basic residues" evidence="1">
    <location>
        <begin position="1"/>
        <end position="12"/>
    </location>
</feature>
<feature type="region of interest" description="Disordered" evidence="1">
    <location>
        <begin position="1"/>
        <end position="106"/>
    </location>
</feature>
<keyword evidence="4" id="KW-1185">Reference proteome</keyword>
<sequence length="106" mass="12034">MRPFGSHKKKKTNSYLDDGEDSENSDDDQNEVEHPDEQILGLNKEGSKDEDEENNYDESGEDRTLACELINDDNMELETTDVNGFSDEDDDDSYTSESCKKTLSKV</sequence>
<evidence type="ECO:0000313" key="4">
    <source>
        <dbReference type="Proteomes" id="UP000005240"/>
    </source>
</evidence>
<evidence type="ECO:0000313" key="3">
    <source>
        <dbReference type="EnsemblFungi" id="PTTG_06750-t43_1-p1"/>
    </source>
</evidence>
<dbReference type="VEuPathDB" id="FungiDB:PTTG_06750"/>
<evidence type="ECO:0000313" key="2">
    <source>
        <dbReference type="EMBL" id="OAV86091.1"/>
    </source>
</evidence>
<dbReference type="AlphaFoldDB" id="A0A0C4F0Y0"/>
<gene>
    <name evidence="2" type="ORF">PTTG_06750</name>
</gene>
<proteinExistence type="predicted"/>
<reference evidence="2" key="1">
    <citation type="submission" date="2009-11" db="EMBL/GenBank/DDBJ databases">
        <authorList>
            <consortium name="The Broad Institute Genome Sequencing Platform"/>
            <person name="Ward D."/>
            <person name="Feldgarden M."/>
            <person name="Earl A."/>
            <person name="Young S.K."/>
            <person name="Zeng Q."/>
            <person name="Koehrsen M."/>
            <person name="Alvarado L."/>
            <person name="Berlin A."/>
            <person name="Bochicchio J."/>
            <person name="Borenstein D."/>
            <person name="Chapman S.B."/>
            <person name="Chen Z."/>
            <person name="Engels R."/>
            <person name="Freedman E."/>
            <person name="Gellesch M."/>
            <person name="Goldberg J."/>
            <person name="Griggs A."/>
            <person name="Gujja S."/>
            <person name="Heilman E."/>
            <person name="Heiman D."/>
            <person name="Hepburn T."/>
            <person name="Howarth C."/>
            <person name="Jen D."/>
            <person name="Larson L."/>
            <person name="Lewis B."/>
            <person name="Mehta T."/>
            <person name="Park D."/>
            <person name="Pearson M."/>
            <person name="Roberts A."/>
            <person name="Saif S."/>
            <person name="Shea T."/>
            <person name="Shenoy N."/>
            <person name="Sisk P."/>
            <person name="Stolte C."/>
            <person name="Sykes S."/>
            <person name="Thomson T."/>
            <person name="Walk T."/>
            <person name="White J."/>
            <person name="Yandava C."/>
            <person name="Izard J."/>
            <person name="Baranova O.V."/>
            <person name="Blanton J.M."/>
            <person name="Tanner A.C."/>
            <person name="Dewhirst F.E."/>
            <person name="Haas B."/>
            <person name="Nusbaum C."/>
            <person name="Birren B."/>
        </authorList>
    </citation>
    <scope>NUCLEOTIDE SEQUENCE [LARGE SCALE GENOMIC DNA]</scope>
    <source>
        <strain evidence="2">1-1 BBBD Race 1</strain>
    </source>
</reference>
<dbReference type="EnsemblFungi" id="PTTG_06750-t43_1">
    <property type="protein sequence ID" value="PTTG_06750-t43_1-p1"/>
    <property type="gene ID" value="PTTG_06750"/>
</dbReference>
<reference evidence="3" key="4">
    <citation type="submission" date="2025-05" db="UniProtKB">
        <authorList>
            <consortium name="EnsemblFungi"/>
        </authorList>
    </citation>
    <scope>IDENTIFICATION</scope>
    <source>
        <strain evidence="3">isolate 1-1 / race 1 (BBBD)</strain>
    </source>
</reference>